<organism evidence="1 2">
    <name type="scientific">Brevibacillus panacihumi</name>
    <dbReference type="NCBI Taxonomy" id="497735"/>
    <lineage>
        <taxon>Bacteria</taxon>
        <taxon>Bacillati</taxon>
        <taxon>Bacillota</taxon>
        <taxon>Bacilli</taxon>
        <taxon>Bacillales</taxon>
        <taxon>Paenibacillaceae</taxon>
        <taxon>Brevibacillus</taxon>
    </lineage>
</organism>
<dbReference type="Proteomes" id="UP000281915">
    <property type="component" value="Unassembled WGS sequence"/>
</dbReference>
<dbReference type="RefSeq" id="WP_122913458.1">
    <property type="nucleotide sequence ID" value="NZ_RHHT01000025.1"/>
</dbReference>
<gene>
    <name evidence="1" type="ORF">EDM58_11425</name>
</gene>
<name>A0A3M8CSZ7_9BACL</name>
<sequence>MENQWRISKYDPEWKRLFHDVASILRTSLGDLAIRIDHVGSTSIVGLDAKPIIDIQISVADMEDLPAYKHKMEEVGFVFREENPDKTKRYFRELPGTRRIHIHVRQAGSFSEQATLLFRDYLRVHPADCLRYAQEKHRLMALYKNERPKYVEGKGPIVWDIIQKAHTWSQEVGWKPGPSDK</sequence>
<dbReference type="AlphaFoldDB" id="A0A3M8CSZ7"/>
<evidence type="ECO:0000313" key="1">
    <source>
        <dbReference type="EMBL" id="RNB78407.1"/>
    </source>
</evidence>
<dbReference type="InterPro" id="IPR007344">
    <property type="entry name" value="GrpB/CoaE"/>
</dbReference>
<protein>
    <submittedName>
        <fullName evidence="1">GrpB family protein</fullName>
    </submittedName>
</protein>
<reference evidence="1 2" key="1">
    <citation type="submission" date="2018-10" db="EMBL/GenBank/DDBJ databases">
        <title>Phylogenomics of Brevibacillus.</title>
        <authorList>
            <person name="Dunlap C."/>
        </authorList>
    </citation>
    <scope>NUCLEOTIDE SEQUENCE [LARGE SCALE GENOMIC DNA]</scope>
    <source>
        <strain evidence="1 2">JCM 15085</strain>
    </source>
</reference>
<comment type="caution">
    <text evidence="1">The sequence shown here is derived from an EMBL/GenBank/DDBJ whole genome shotgun (WGS) entry which is preliminary data.</text>
</comment>
<dbReference type="EMBL" id="RHHT01000025">
    <property type="protein sequence ID" value="RNB78407.1"/>
    <property type="molecule type" value="Genomic_DNA"/>
</dbReference>
<dbReference type="PANTHER" id="PTHR34822:SF1">
    <property type="entry name" value="GRPB FAMILY PROTEIN"/>
    <property type="match status" value="1"/>
</dbReference>
<dbReference type="Pfam" id="PF04229">
    <property type="entry name" value="GrpB"/>
    <property type="match status" value="1"/>
</dbReference>
<accession>A0A3M8CSZ7</accession>
<evidence type="ECO:0000313" key="2">
    <source>
        <dbReference type="Proteomes" id="UP000281915"/>
    </source>
</evidence>
<dbReference type="InterPro" id="IPR043519">
    <property type="entry name" value="NT_sf"/>
</dbReference>
<dbReference type="SUPFAM" id="SSF81301">
    <property type="entry name" value="Nucleotidyltransferase"/>
    <property type="match status" value="1"/>
</dbReference>
<proteinExistence type="predicted"/>
<dbReference type="PANTHER" id="PTHR34822">
    <property type="entry name" value="GRPB DOMAIN PROTEIN (AFU_ORTHOLOGUE AFUA_1G01530)"/>
    <property type="match status" value="1"/>
</dbReference>
<dbReference type="Gene3D" id="3.30.460.10">
    <property type="entry name" value="Beta Polymerase, domain 2"/>
    <property type="match status" value="1"/>
</dbReference>